<evidence type="ECO:0000313" key="1">
    <source>
        <dbReference type="EMBL" id="DAF44714.1"/>
    </source>
</evidence>
<name>A0A8S5S209_9CAUD</name>
<accession>A0A8S5S209</accession>
<organism evidence="1">
    <name type="scientific">Podoviridae sp. ct8Lf7</name>
    <dbReference type="NCBI Taxonomy" id="2827723"/>
    <lineage>
        <taxon>Viruses</taxon>
        <taxon>Duplodnaviria</taxon>
        <taxon>Heunggongvirae</taxon>
        <taxon>Uroviricota</taxon>
        <taxon>Caudoviricetes</taxon>
    </lineage>
</organism>
<dbReference type="EMBL" id="BK032511">
    <property type="protein sequence ID" value="DAF44714.1"/>
    <property type="molecule type" value="Genomic_DNA"/>
</dbReference>
<protein>
    <submittedName>
        <fullName evidence="1">Uncharacterized protein</fullName>
    </submittedName>
</protein>
<reference evidence="1" key="1">
    <citation type="journal article" date="2021" name="Proc. Natl. Acad. Sci. U.S.A.">
        <title>A Catalog of Tens of Thousands of Viruses from Human Metagenomes Reveals Hidden Associations with Chronic Diseases.</title>
        <authorList>
            <person name="Tisza M.J."/>
            <person name="Buck C.B."/>
        </authorList>
    </citation>
    <scope>NUCLEOTIDE SEQUENCE</scope>
    <source>
        <strain evidence="1">Ct8Lf7</strain>
    </source>
</reference>
<proteinExistence type="predicted"/>
<sequence length="39" mass="4440">MHIRWSHKNLEITLLLRVFVLVFASVTRSSTLISSLPAC</sequence>